<dbReference type="Pfam" id="PF08335">
    <property type="entry name" value="GlnD_UR_UTase"/>
    <property type="match status" value="2"/>
</dbReference>
<dbReference type="Pfam" id="PF03710">
    <property type="entry name" value="GlnE"/>
    <property type="match status" value="2"/>
</dbReference>
<protein>
    <submittedName>
        <fullName evidence="9">UTP-GlnB uridylyltransferase, GlnD / adenyl transferase, GlnE</fullName>
        <ecNumber evidence="9">2.7.7.42</ecNumber>
    </submittedName>
</protein>
<feature type="domain" description="Glutamate-ammonia ligase adenylyltransferase repeated" evidence="7">
    <location>
        <begin position="610"/>
        <end position="843"/>
    </location>
</feature>
<dbReference type="InterPro" id="IPR005190">
    <property type="entry name" value="GlnE_rpt_dom"/>
</dbReference>
<dbReference type="PANTHER" id="PTHR30621:SF0">
    <property type="entry name" value="BIFUNCTIONAL GLUTAMINE SYNTHETASE ADENYLYLTRANSFERASE_ADENYLYL-REMOVING ENZYME"/>
    <property type="match status" value="1"/>
</dbReference>
<dbReference type="Proteomes" id="UP000031488">
    <property type="component" value="Unassembled WGS sequence"/>
</dbReference>
<keyword evidence="10" id="KW-1185">Reference proteome</keyword>
<accession>A0A0B9ART3</accession>
<dbReference type="SUPFAM" id="SSF81593">
    <property type="entry name" value="Nucleotidyltransferase substrate binding subunit/domain"/>
    <property type="match status" value="2"/>
</dbReference>
<keyword evidence="6" id="KW-0511">Multifunctional enzyme</keyword>
<name>A0A0B9ART3_BRELN</name>
<evidence type="ECO:0000313" key="10">
    <source>
        <dbReference type="Proteomes" id="UP000031488"/>
    </source>
</evidence>
<reference evidence="9 10" key="1">
    <citation type="submission" date="2014-11" db="EMBL/GenBank/DDBJ databases">
        <title>Draft Genome Sequence of Brevibacterium linens AE038-8.</title>
        <authorList>
            <person name="Maizel D."/>
            <person name="Utturkar S.M."/>
            <person name="Brown S.D."/>
            <person name="Ferrero M."/>
            <person name="Rosen B.P."/>
        </authorList>
    </citation>
    <scope>NUCLEOTIDE SEQUENCE [LARGE SCALE GENOMIC DNA]</scope>
    <source>
        <strain evidence="9 10">AE038-8</strain>
    </source>
</reference>
<dbReference type="PATRIC" id="fig|1703.6.peg.955"/>
<dbReference type="GO" id="GO:0008882">
    <property type="term" value="F:[glutamate-ammonia-ligase] adenylyltransferase activity"/>
    <property type="evidence" value="ECO:0007669"/>
    <property type="project" value="UniProtKB-EC"/>
</dbReference>
<sequence length="1013" mass="111096">MAAITSRTTSVPEATSRFLHELDELLGVPLATDSRFVDLLMAVPDPHGAALGLLRVIEAAGEGSAALLDAVRTGSKSELAEDELNRPLLARLLAVVGTSEAMVDHMVRHPDSLPLLLAPDPYLLISTPAASAVSLRAEMLTAIGANPDDPAPRATVTGDEGVKALRRNYRDAVLRLVADDLSAETPDEIVDHVMAVLSDLAAAALDAALAIARAELDEAAGIRLAVIALGKTGARELNYVSDVDVVFVLDSAESEEDRHLATELAQRMRSILSDAGGEPALWEVDTALRPEGKAGALVRTLSEFEHYYADIAENWEFQALLKARPVAGDVEVGEAFSESLLPLVWKAASRPGFIDGVRAMRRRVVDLIPAIEAPRQIKLGRGGLRDVEFSAQMLQLVHGRNDEDIRTPNTLVALGELGEHGYIGQQDASVFSAAYRFMRVVEHRVQIPRMMRNALIPDDEDKLRMLARSVFRSGSRTGDRLEEARRDYAKQVTRLHEQIFYRPILEAAVGIHGAVVDAQKRGSSLQAAADRLQAFGYVDPQGALSHIKALTTGMSRTAMVIKQVLPALLDWFSDGVEPDRALLAFRRLSESLSSSGWFLKMLRDSGLAAKSVAEVLSLSGYATELLLRQPAAVAWLDRYENLEARDLAILNAEVDGLLKRHGADAVTPIRETYSRELLRIALRDVLDVGDRAEIPGDLSDLMDLAVRGALQAVRIDLDGPETPDYEFGIIAMGRWGGREIGYFSDADAMFVYRPVAEDLDAEARGRLSKHVTKVALQLSSRLKASEGAQGVDLDADLRPEGKNGPLVRSFSSYQAYYAKWSQPWEAQALLRARPVAGDDELIADYLALIDPLRYPTEMPQKALTQVRTLKARMEDERLPRNADKRRHLKLGRGSLSDVEWTVQLLQLQHGHRLEGLRTTSTLPALEVAADDDLLPTEDAEQLAAAWQLATDVRSAVMLFRGRTAESLPADHTELEATARLLGYPAGAGHDLEDDYLRTTRHARSVMEHRFYDF</sequence>
<keyword evidence="2 9" id="KW-0548">Nucleotidyltransferase</keyword>
<dbReference type="Gene3D" id="1.20.120.330">
    <property type="entry name" value="Nucleotidyltransferases domain 2"/>
    <property type="match status" value="2"/>
</dbReference>
<dbReference type="InterPro" id="IPR023057">
    <property type="entry name" value="GlnE"/>
</dbReference>
<keyword evidence="5" id="KW-0460">Magnesium</keyword>
<evidence type="ECO:0000256" key="2">
    <source>
        <dbReference type="ARBA" id="ARBA00022695"/>
    </source>
</evidence>
<dbReference type="STRING" id="1703.BLSMQ_1947"/>
<dbReference type="CDD" id="cd05401">
    <property type="entry name" value="NT_GlnE_GlnD_like"/>
    <property type="match status" value="2"/>
</dbReference>
<dbReference type="RefSeq" id="WP_039207725.1">
    <property type="nucleotide sequence ID" value="NZ_JTJZ01000015.1"/>
</dbReference>
<dbReference type="AlphaFoldDB" id="A0A0B9ART3"/>
<evidence type="ECO:0000256" key="6">
    <source>
        <dbReference type="ARBA" id="ARBA00023268"/>
    </source>
</evidence>
<keyword evidence="3" id="KW-0547">Nucleotide-binding</keyword>
<evidence type="ECO:0000259" key="7">
    <source>
        <dbReference type="Pfam" id="PF03710"/>
    </source>
</evidence>
<proteinExistence type="predicted"/>
<dbReference type="GO" id="GO:0005829">
    <property type="term" value="C:cytosol"/>
    <property type="evidence" value="ECO:0007669"/>
    <property type="project" value="TreeGrafter"/>
</dbReference>
<comment type="caution">
    <text evidence="9">The sequence shown here is derived from an EMBL/GenBank/DDBJ whole genome shotgun (WGS) entry which is preliminary data.</text>
</comment>
<dbReference type="SUPFAM" id="SSF81301">
    <property type="entry name" value="Nucleotidyltransferase"/>
    <property type="match status" value="2"/>
</dbReference>
<evidence type="ECO:0000313" key="9">
    <source>
        <dbReference type="EMBL" id="KHS53581.1"/>
    </source>
</evidence>
<feature type="domain" description="Glutamate-ammonia ligase adenylyltransferase repeated" evidence="7">
    <location>
        <begin position="90"/>
        <end position="338"/>
    </location>
</feature>
<evidence type="ECO:0000256" key="5">
    <source>
        <dbReference type="ARBA" id="ARBA00022842"/>
    </source>
</evidence>
<dbReference type="Gene3D" id="3.30.460.10">
    <property type="entry name" value="Beta Polymerase, domain 2"/>
    <property type="match status" value="2"/>
</dbReference>
<keyword evidence="4" id="KW-0067">ATP-binding</keyword>
<feature type="domain" description="PII-uridylyltransferase/Glutamine-synthetase adenylyltransferase" evidence="8">
    <location>
        <begin position="869"/>
        <end position="1006"/>
    </location>
</feature>
<gene>
    <name evidence="9" type="ORF">AE0388_1069</name>
</gene>
<dbReference type="InterPro" id="IPR013546">
    <property type="entry name" value="PII_UdlTrfase/GS_AdlTrfase"/>
</dbReference>
<dbReference type="EMBL" id="JTJZ01000015">
    <property type="protein sequence ID" value="KHS53581.1"/>
    <property type="molecule type" value="Genomic_DNA"/>
</dbReference>
<dbReference type="InterPro" id="IPR043519">
    <property type="entry name" value="NT_sf"/>
</dbReference>
<dbReference type="PANTHER" id="PTHR30621">
    <property type="entry name" value="GLUTAMINE SYNTHETASE ADENYLYLTRANSFERASE"/>
    <property type="match status" value="1"/>
</dbReference>
<keyword evidence="1 9" id="KW-0808">Transferase</keyword>
<organism evidence="9 10">
    <name type="scientific">Brevibacterium linens</name>
    <dbReference type="NCBI Taxonomy" id="1703"/>
    <lineage>
        <taxon>Bacteria</taxon>
        <taxon>Bacillati</taxon>
        <taxon>Actinomycetota</taxon>
        <taxon>Actinomycetes</taxon>
        <taxon>Micrococcales</taxon>
        <taxon>Brevibacteriaceae</taxon>
        <taxon>Brevibacterium</taxon>
    </lineage>
</organism>
<evidence type="ECO:0000256" key="1">
    <source>
        <dbReference type="ARBA" id="ARBA00022679"/>
    </source>
</evidence>
<feature type="domain" description="PII-uridylyltransferase/Glutamine-synthetase adenylyltransferase" evidence="8">
    <location>
        <begin position="375"/>
        <end position="500"/>
    </location>
</feature>
<dbReference type="OrthoDB" id="9759366at2"/>
<dbReference type="GO" id="GO:0000820">
    <property type="term" value="P:regulation of glutamine family amino acid metabolic process"/>
    <property type="evidence" value="ECO:0007669"/>
    <property type="project" value="TreeGrafter"/>
</dbReference>
<dbReference type="EC" id="2.7.7.42" evidence="9"/>
<dbReference type="GO" id="GO:0005524">
    <property type="term" value="F:ATP binding"/>
    <property type="evidence" value="ECO:0007669"/>
    <property type="project" value="UniProtKB-KW"/>
</dbReference>
<dbReference type="NCBIfam" id="NF010707">
    <property type="entry name" value="PRK14109.1"/>
    <property type="match status" value="1"/>
</dbReference>
<evidence type="ECO:0000256" key="3">
    <source>
        <dbReference type="ARBA" id="ARBA00022741"/>
    </source>
</evidence>
<evidence type="ECO:0000259" key="8">
    <source>
        <dbReference type="Pfam" id="PF08335"/>
    </source>
</evidence>
<evidence type="ECO:0000256" key="4">
    <source>
        <dbReference type="ARBA" id="ARBA00022840"/>
    </source>
</evidence>